<feature type="region of interest" description="Disordered" evidence="1">
    <location>
        <begin position="1"/>
        <end position="85"/>
    </location>
</feature>
<accession>A0A1J8R6H3</accession>
<dbReference type="AlphaFoldDB" id="A0A1J8R6H3"/>
<keyword evidence="3" id="KW-1185">Reference proteome</keyword>
<proteinExistence type="predicted"/>
<dbReference type="EMBL" id="LVVM01000159">
    <property type="protein sequence ID" value="OJA21416.1"/>
    <property type="molecule type" value="Genomic_DNA"/>
</dbReference>
<evidence type="ECO:0000313" key="2">
    <source>
        <dbReference type="EMBL" id="OJA21416.1"/>
    </source>
</evidence>
<dbReference type="Proteomes" id="UP000183567">
    <property type="component" value="Unassembled WGS sequence"/>
</dbReference>
<evidence type="ECO:0000256" key="1">
    <source>
        <dbReference type="SAM" id="MobiDB-lite"/>
    </source>
</evidence>
<feature type="compositionally biased region" description="Basic and acidic residues" evidence="1">
    <location>
        <begin position="58"/>
        <end position="85"/>
    </location>
</feature>
<dbReference type="OrthoDB" id="10521718at2759"/>
<protein>
    <submittedName>
        <fullName evidence="2">Uncharacterized protein</fullName>
    </submittedName>
</protein>
<organism evidence="2 3">
    <name type="scientific">Rhizopogon vesiculosus</name>
    <dbReference type="NCBI Taxonomy" id="180088"/>
    <lineage>
        <taxon>Eukaryota</taxon>
        <taxon>Fungi</taxon>
        <taxon>Dikarya</taxon>
        <taxon>Basidiomycota</taxon>
        <taxon>Agaricomycotina</taxon>
        <taxon>Agaricomycetes</taxon>
        <taxon>Agaricomycetidae</taxon>
        <taxon>Boletales</taxon>
        <taxon>Suillineae</taxon>
        <taxon>Rhizopogonaceae</taxon>
        <taxon>Rhizopogon</taxon>
    </lineage>
</organism>
<gene>
    <name evidence="2" type="ORF">AZE42_13286</name>
</gene>
<reference evidence="2 3" key="1">
    <citation type="submission" date="2016-03" db="EMBL/GenBank/DDBJ databases">
        <title>Comparative genomics of the ectomycorrhizal sister species Rhizopogon vinicolor and Rhizopogon vesiculosus (Basidiomycota: Boletales) reveals a divergence of the mating type B locus.</title>
        <authorList>
            <person name="Mujic A.B."/>
            <person name="Kuo A."/>
            <person name="Tritt A."/>
            <person name="Lipzen A."/>
            <person name="Chen C."/>
            <person name="Johnson J."/>
            <person name="Sharma A."/>
            <person name="Barry K."/>
            <person name="Grigoriev I.V."/>
            <person name="Spatafora J.W."/>
        </authorList>
    </citation>
    <scope>NUCLEOTIDE SEQUENCE [LARGE SCALE GENOMIC DNA]</scope>
    <source>
        <strain evidence="2 3">AM-OR11-056</strain>
    </source>
</reference>
<sequence length="85" mass="9581">MVDPTAEPLDNLTHRLSTASPNHGPKATTSESENGTSNGRKKNRLSPKQHSPAQLKWKKLDISKKSKLQEATRGREEETQDERFQ</sequence>
<comment type="caution">
    <text evidence="2">The sequence shown here is derived from an EMBL/GenBank/DDBJ whole genome shotgun (WGS) entry which is preliminary data.</text>
</comment>
<evidence type="ECO:0000313" key="3">
    <source>
        <dbReference type="Proteomes" id="UP000183567"/>
    </source>
</evidence>
<feature type="compositionally biased region" description="Polar residues" evidence="1">
    <location>
        <begin position="14"/>
        <end position="38"/>
    </location>
</feature>
<name>A0A1J8R6H3_9AGAM</name>